<dbReference type="EMBL" id="MKHE01000034">
    <property type="protein sequence ID" value="OWJ99686.1"/>
    <property type="molecule type" value="Genomic_DNA"/>
</dbReference>
<dbReference type="GO" id="GO:0005634">
    <property type="term" value="C:nucleus"/>
    <property type="evidence" value="ECO:0007669"/>
    <property type="project" value="TreeGrafter"/>
</dbReference>
<dbReference type="Proteomes" id="UP000242450">
    <property type="component" value="Chromosome X"/>
</dbReference>
<dbReference type="OrthoDB" id="412748at2759"/>
<organism evidence="2 3">
    <name type="scientific">Cervus elaphus hippelaphus</name>
    <name type="common">European red deer</name>
    <dbReference type="NCBI Taxonomy" id="46360"/>
    <lineage>
        <taxon>Eukaryota</taxon>
        <taxon>Metazoa</taxon>
        <taxon>Chordata</taxon>
        <taxon>Craniata</taxon>
        <taxon>Vertebrata</taxon>
        <taxon>Euteleostomi</taxon>
        <taxon>Mammalia</taxon>
        <taxon>Eutheria</taxon>
        <taxon>Laurasiatheria</taxon>
        <taxon>Artiodactyla</taxon>
        <taxon>Ruminantia</taxon>
        <taxon>Pecora</taxon>
        <taxon>Cervidae</taxon>
        <taxon>Cervinae</taxon>
        <taxon>Cervus</taxon>
    </lineage>
</organism>
<protein>
    <recommendedName>
        <fullName evidence="1">Poly(A) polymerase nucleotidyltransferase domain-containing protein</fullName>
    </recommendedName>
</protein>
<sequence>MPLPVANPVSLAAPKETDCLLMHKLVESLKPFGIFEEEEQLQVTKEILHLVPNADNFRLTLRAIKLWAKHHNIYSRIL</sequence>
<dbReference type="InterPro" id="IPR048840">
    <property type="entry name" value="PolA_pol_NTPase"/>
</dbReference>
<dbReference type="AlphaFoldDB" id="A0A212C157"/>
<name>A0A212C157_CEREH</name>
<dbReference type="Gene3D" id="1.10.1410.10">
    <property type="match status" value="1"/>
</dbReference>
<gene>
    <name evidence="2" type="ORF">Celaphus_00009703</name>
</gene>
<dbReference type="GO" id="GO:1990817">
    <property type="term" value="F:poly(A) RNA polymerase activity"/>
    <property type="evidence" value="ECO:0007669"/>
    <property type="project" value="TreeGrafter"/>
</dbReference>
<evidence type="ECO:0000313" key="3">
    <source>
        <dbReference type="Proteomes" id="UP000242450"/>
    </source>
</evidence>
<comment type="caution">
    <text evidence="2">The sequence shown here is derived from an EMBL/GenBank/DDBJ whole genome shotgun (WGS) entry which is preliminary data.</text>
</comment>
<dbReference type="SUPFAM" id="SSF81631">
    <property type="entry name" value="PAP/OAS1 substrate-binding domain"/>
    <property type="match status" value="1"/>
</dbReference>
<proteinExistence type="predicted"/>
<dbReference type="PANTHER" id="PTHR10682">
    <property type="entry name" value="POLY A POLYMERASE"/>
    <property type="match status" value="1"/>
</dbReference>
<evidence type="ECO:0000313" key="2">
    <source>
        <dbReference type="EMBL" id="OWJ99686.1"/>
    </source>
</evidence>
<dbReference type="PANTHER" id="PTHR10682:SF9">
    <property type="entry name" value="POLY(A) POLYMERASE ALPHA"/>
    <property type="match status" value="1"/>
</dbReference>
<reference evidence="2 3" key="1">
    <citation type="journal article" date="2018" name="Mol. Genet. Genomics">
        <title>The red deer Cervus elaphus genome CerEla1.0: sequencing, annotating, genes, and chromosomes.</title>
        <authorList>
            <person name="Bana N.A."/>
            <person name="Nyiri A."/>
            <person name="Nagy J."/>
            <person name="Frank K."/>
            <person name="Nagy T."/>
            <person name="Steger V."/>
            <person name="Schiller M."/>
            <person name="Lakatos P."/>
            <person name="Sugar L."/>
            <person name="Horn P."/>
            <person name="Barta E."/>
            <person name="Orosz L."/>
        </authorList>
    </citation>
    <scope>NUCLEOTIDE SEQUENCE [LARGE SCALE GENOMIC DNA]</scope>
    <source>
        <strain evidence="2">Hungarian</strain>
    </source>
</reference>
<dbReference type="Pfam" id="PF20750">
    <property type="entry name" value="PAP_NTPase"/>
    <property type="match status" value="1"/>
</dbReference>
<feature type="non-terminal residue" evidence="2">
    <location>
        <position position="78"/>
    </location>
</feature>
<keyword evidence="3" id="KW-1185">Reference proteome</keyword>
<feature type="domain" description="Poly(A) polymerase nucleotidyltransferase" evidence="1">
    <location>
        <begin position="5"/>
        <end position="51"/>
    </location>
</feature>
<accession>A0A212C157</accession>
<evidence type="ECO:0000259" key="1">
    <source>
        <dbReference type="Pfam" id="PF20750"/>
    </source>
</evidence>